<gene>
    <name evidence="3" type="ORF">H9942_04820</name>
</gene>
<evidence type="ECO:0000313" key="4">
    <source>
        <dbReference type="Proteomes" id="UP000824214"/>
    </source>
</evidence>
<dbReference type="SUPFAM" id="SSF54631">
    <property type="entry name" value="CBS-domain pair"/>
    <property type="match status" value="1"/>
</dbReference>
<evidence type="ECO:0000313" key="3">
    <source>
        <dbReference type="EMBL" id="HJB37377.1"/>
    </source>
</evidence>
<dbReference type="EMBL" id="DWXZ01000100">
    <property type="protein sequence ID" value="HJB37377.1"/>
    <property type="molecule type" value="Genomic_DNA"/>
</dbReference>
<organism evidence="3 4">
    <name type="scientific">Candidatus Acutalibacter ornithocaccae</name>
    <dbReference type="NCBI Taxonomy" id="2838416"/>
    <lineage>
        <taxon>Bacteria</taxon>
        <taxon>Bacillati</taxon>
        <taxon>Bacillota</taxon>
        <taxon>Clostridia</taxon>
        <taxon>Eubacteriales</taxon>
        <taxon>Acutalibacteraceae</taxon>
        <taxon>Acutalibacter</taxon>
    </lineage>
</organism>
<reference evidence="3" key="1">
    <citation type="journal article" date="2021" name="PeerJ">
        <title>Extensive microbial diversity within the chicken gut microbiome revealed by metagenomics and culture.</title>
        <authorList>
            <person name="Gilroy R."/>
            <person name="Ravi A."/>
            <person name="Getino M."/>
            <person name="Pursley I."/>
            <person name="Horton D.L."/>
            <person name="Alikhan N.F."/>
            <person name="Baker D."/>
            <person name="Gharbi K."/>
            <person name="Hall N."/>
            <person name="Watson M."/>
            <person name="Adriaenssens E.M."/>
            <person name="Foster-Nyarko E."/>
            <person name="Jarju S."/>
            <person name="Secka A."/>
            <person name="Antonio M."/>
            <person name="Oren A."/>
            <person name="Chaudhuri R.R."/>
            <person name="La Ragione R."/>
            <person name="Hildebrand F."/>
            <person name="Pallen M.J."/>
        </authorList>
    </citation>
    <scope>NUCLEOTIDE SEQUENCE</scope>
    <source>
        <strain evidence="3">ChiBcolR8-3208</strain>
    </source>
</reference>
<dbReference type="PROSITE" id="PS51371">
    <property type="entry name" value="CBS"/>
    <property type="match status" value="1"/>
</dbReference>
<dbReference type="Pfam" id="PF00571">
    <property type="entry name" value="CBS"/>
    <property type="match status" value="1"/>
</dbReference>
<protein>
    <submittedName>
        <fullName evidence="3">CBS domain-containing protein</fullName>
    </submittedName>
</protein>
<reference evidence="3" key="2">
    <citation type="submission" date="2021-04" db="EMBL/GenBank/DDBJ databases">
        <authorList>
            <person name="Gilroy R."/>
        </authorList>
    </citation>
    <scope>NUCLEOTIDE SEQUENCE</scope>
    <source>
        <strain evidence="3">ChiBcolR8-3208</strain>
    </source>
</reference>
<feature type="domain" description="CBS" evidence="2">
    <location>
        <begin position="104"/>
        <end position="167"/>
    </location>
</feature>
<keyword evidence="1" id="KW-0129">CBS domain</keyword>
<name>A0A9D2LXW6_9FIRM</name>
<dbReference type="Proteomes" id="UP000824214">
    <property type="component" value="Unassembled WGS sequence"/>
</dbReference>
<comment type="caution">
    <text evidence="3">The sequence shown here is derived from an EMBL/GenBank/DDBJ whole genome shotgun (WGS) entry which is preliminary data.</text>
</comment>
<sequence>MEWEARQSRIDEFLDLYKQLEDVLEIKYRNARRHYSSVVFEFIKDDESAPVRDKLEICREIRNLLTHSANLEGEPVVEPSAPVVEAMGEVLDFARRPPLAMEFATKGDQVMRAHMHQRVLRLMEVMEKNGYSHIPVMEQGEFRGVFSVGTVFQYILRSGGKGIQPDTTVADLAGHIGFSAHMENYEFVPKDATYISVRRIFERVRGKNQRVSVIFITEHGKVGEPLLGMLTPWDVMGPFYPRKK</sequence>
<dbReference type="InterPro" id="IPR046342">
    <property type="entry name" value="CBS_dom_sf"/>
</dbReference>
<evidence type="ECO:0000259" key="2">
    <source>
        <dbReference type="PROSITE" id="PS51371"/>
    </source>
</evidence>
<dbReference type="Gene3D" id="3.10.580.10">
    <property type="entry name" value="CBS-domain"/>
    <property type="match status" value="1"/>
</dbReference>
<proteinExistence type="predicted"/>
<dbReference type="InterPro" id="IPR000644">
    <property type="entry name" value="CBS_dom"/>
</dbReference>
<dbReference type="AlphaFoldDB" id="A0A9D2LXW6"/>
<evidence type="ECO:0000256" key="1">
    <source>
        <dbReference type="PROSITE-ProRule" id="PRU00703"/>
    </source>
</evidence>
<accession>A0A9D2LXW6</accession>